<feature type="chain" id="PRO_5024289837" evidence="1">
    <location>
        <begin position="22"/>
        <end position="100"/>
    </location>
</feature>
<keyword evidence="3" id="KW-1185">Reference proteome</keyword>
<keyword evidence="1" id="KW-0732">Signal</keyword>
<dbReference type="Proteomes" id="UP000327013">
    <property type="component" value="Chromosome 5"/>
</dbReference>
<proteinExistence type="predicted"/>
<sequence>MTFYSSFFFFFFFHFLNSIWAAQSGAVAVVGGNDVESGVVAMVGGRGAARGAGTVGVPGRGASSAVQNSKSKGKRIVTNVDKGIEIMESKMKKTKLPWRR</sequence>
<protein>
    <submittedName>
        <fullName evidence="2">Uncharacterized protein</fullName>
    </submittedName>
</protein>
<evidence type="ECO:0000313" key="3">
    <source>
        <dbReference type="Proteomes" id="UP000327013"/>
    </source>
</evidence>
<organism evidence="2 3">
    <name type="scientific">Carpinus fangiana</name>
    <dbReference type="NCBI Taxonomy" id="176857"/>
    <lineage>
        <taxon>Eukaryota</taxon>
        <taxon>Viridiplantae</taxon>
        <taxon>Streptophyta</taxon>
        <taxon>Embryophyta</taxon>
        <taxon>Tracheophyta</taxon>
        <taxon>Spermatophyta</taxon>
        <taxon>Magnoliopsida</taxon>
        <taxon>eudicotyledons</taxon>
        <taxon>Gunneridae</taxon>
        <taxon>Pentapetalae</taxon>
        <taxon>rosids</taxon>
        <taxon>fabids</taxon>
        <taxon>Fagales</taxon>
        <taxon>Betulaceae</taxon>
        <taxon>Carpinus</taxon>
    </lineage>
</organism>
<evidence type="ECO:0000313" key="2">
    <source>
        <dbReference type="EMBL" id="KAE8055778.1"/>
    </source>
</evidence>
<evidence type="ECO:0000256" key="1">
    <source>
        <dbReference type="SAM" id="SignalP"/>
    </source>
</evidence>
<feature type="signal peptide" evidence="1">
    <location>
        <begin position="1"/>
        <end position="21"/>
    </location>
</feature>
<dbReference type="EMBL" id="CM017325">
    <property type="protein sequence ID" value="KAE8055778.1"/>
    <property type="molecule type" value="Genomic_DNA"/>
</dbReference>
<dbReference type="AlphaFoldDB" id="A0A5N6R7G1"/>
<reference evidence="2 3" key="1">
    <citation type="submission" date="2019-06" db="EMBL/GenBank/DDBJ databases">
        <title>A chromosomal-level reference genome of Carpinus fangiana (Coryloideae, Betulaceae).</title>
        <authorList>
            <person name="Yang X."/>
            <person name="Wang Z."/>
            <person name="Zhang L."/>
            <person name="Hao G."/>
            <person name="Liu J."/>
            <person name="Yang Y."/>
        </authorList>
    </citation>
    <scope>NUCLEOTIDE SEQUENCE [LARGE SCALE GENOMIC DNA]</scope>
    <source>
        <strain evidence="2">Cfa_2016G</strain>
        <tissue evidence="2">Leaf</tissue>
    </source>
</reference>
<accession>A0A5N6R7G1</accession>
<gene>
    <name evidence="2" type="ORF">FH972_012600</name>
</gene>
<name>A0A5N6R7G1_9ROSI</name>